<dbReference type="GO" id="GO:0016832">
    <property type="term" value="F:aldehyde-lyase activity"/>
    <property type="evidence" value="ECO:0007669"/>
    <property type="project" value="InterPro"/>
</dbReference>
<dbReference type="InterPro" id="IPR018969">
    <property type="entry name" value="Xul5P/Fru6P_PKetolase_C"/>
</dbReference>
<evidence type="ECO:0000313" key="2">
    <source>
        <dbReference type="EMBL" id="MSS89174.1"/>
    </source>
</evidence>
<sequence length="97" mass="11642">MRIALVFRKLLENQPTYYRTNRNLHVYVYQEEGTITTSFDMRVQSEIDRYHLVQSVINNLSQLGNKSSYLLQKIQRYVFFTKALQNFDVRTALFRAE</sequence>
<keyword evidence="3" id="KW-1185">Reference proteome</keyword>
<evidence type="ECO:0000259" key="1">
    <source>
        <dbReference type="Pfam" id="PF09363"/>
    </source>
</evidence>
<dbReference type="AlphaFoldDB" id="A0A6N7WHJ8"/>
<dbReference type="RefSeq" id="WP_154464926.1">
    <property type="nucleotide sequence ID" value="NZ_JAXDZL010000161.1"/>
</dbReference>
<organism evidence="2 3">
    <name type="scientific">Eisenbergiella porci</name>
    <dbReference type="NCBI Taxonomy" id="2652274"/>
    <lineage>
        <taxon>Bacteria</taxon>
        <taxon>Bacillati</taxon>
        <taxon>Bacillota</taxon>
        <taxon>Clostridia</taxon>
        <taxon>Lachnospirales</taxon>
        <taxon>Lachnospiraceae</taxon>
        <taxon>Eisenbergiella</taxon>
    </lineage>
</organism>
<dbReference type="EMBL" id="VUMI01000019">
    <property type="protein sequence ID" value="MSS89174.1"/>
    <property type="molecule type" value="Genomic_DNA"/>
</dbReference>
<dbReference type="Pfam" id="PF09363">
    <property type="entry name" value="XFP_C"/>
    <property type="match status" value="1"/>
</dbReference>
<dbReference type="InterPro" id="IPR009014">
    <property type="entry name" value="Transketo_C/PFOR_II"/>
</dbReference>
<reference evidence="2 3" key="1">
    <citation type="submission" date="2019-08" db="EMBL/GenBank/DDBJ databases">
        <title>In-depth cultivation of the pig gut microbiome towards novel bacterial diversity and tailored functional studies.</title>
        <authorList>
            <person name="Wylensek D."/>
            <person name="Hitch T.C.A."/>
            <person name="Clavel T."/>
        </authorList>
    </citation>
    <scope>NUCLEOTIDE SEQUENCE [LARGE SCALE GENOMIC DNA]</scope>
    <source>
        <strain evidence="2 3">WCA-389-WT-23B</strain>
    </source>
</reference>
<dbReference type="GeneID" id="87798873"/>
<accession>A0A6N7WHJ8</accession>
<name>A0A6N7WHJ8_9FIRM</name>
<dbReference type="Proteomes" id="UP000436047">
    <property type="component" value="Unassembled WGS sequence"/>
</dbReference>
<proteinExistence type="predicted"/>
<dbReference type="Gene3D" id="3.40.50.920">
    <property type="match status" value="1"/>
</dbReference>
<comment type="caution">
    <text evidence="2">The sequence shown here is derived from an EMBL/GenBank/DDBJ whole genome shotgun (WGS) entry which is preliminary data.</text>
</comment>
<dbReference type="GO" id="GO:0005975">
    <property type="term" value="P:carbohydrate metabolic process"/>
    <property type="evidence" value="ECO:0007669"/>
    <property type="project" value="InterPro"/>
</dbReference>
<gene>
    <name evidence="2" type="ORF">FYJ45_12955</name>
</gene>
<protein>
    <recommendedName>
        <fullName evidence="1">Xylulose 5-phosphate/Fructose 6-phosphate phosphoketolase C-terminal domain-containing protein</fullName>
    </recommendedName>
</protein>
<evidence type="ECO:0000313" key="3">
    <source>
        <dbReference type="Proteomes" id="UP000436047"/>
    </source>
</evidence>
<feature type="domain" description="Xylulose 5-phosphate/Fructose 6-phosphate phosphoketolase C-terminal" evidence="1">
    <location>
        <begin position="16"/>
        <end position="77"/>
    </location>
</feature>